<gene>
    <name evidence="1" type="ORF">pEaSNUABM5_00248</name>
</gene>
<reference evidence="1 2" key="1">
    <citation type="submission" date="2020-12" db="EMBL/GenBank/DDBJ databases">
        <title>Complete genome sequence of Erwinia phage pEa_SNUABM_5.</title>
        <authorList>
            <person name="Kim S.G."/>
            <person name="Lee S.B."/>
            <person name="Kwon J."/>
            <person name="Park S.C."/>
        </authorList>
    </citation>
    <scope>NUCLEOTIDE SEQUENCE [LARGE SCALE GENOMIC DNA]</scope>
</reference>
<organism evidence="1 2">
    <name type="scientific">Erwinia phage pEa_SNUABM_5</name>
    <dbReference type="NCBI Taxonomy" id="2797313"/>
    <lineage>
        <taxon>Viruses</taxon>
        <taxon>Duplodnaviria</taxon>
        <taxon>Heunggongvirae</taxon>
        <taxon>Uroviricota</taxon>
        <taxon>Caudoviricetes</taxon>
        <taxon>Rivsvirus</taxon>
        <taxon>Rivsvirus SNUABM5</taxon>
    </lineage>
</organism>
<dbReference type="EMBL" id="MW366843">
    <property type="protein sequence ID" value="QQO90390.1"/>
    <property type="molecule type" value="Genomic_DNA"/>
</dbReference>
<name>A0A7T8IVR4_9CAUD</name>
<dbReference type="Proteomes" id="UP000596123">
    <property type="component" value="Segment"/>
</dbReference>
<sequence>MKNKSNLTGGQIENVMDTLLHDCLREIVENTGVFDVQLTYLLSLITSNKKRKPHNAANRDRAISLLIRALSVPRDQKMQYIMEVKMERNFIYMFLQNVINRYYHPYVDLYRKYLVVQDPDQRRRYQAQLDAYVRTVGAESRSKLFVALNNLNDLLPVFMSYFHTVVDDFYRLCTQHAKFYVDTNRGKQYDSKDVRQNFLRNVIIAINKYDSSRGAIVSYVKWWILNAQTCSSSEHEYGIAYTIPQTQRKKLASGQDTTSVNFSVSLDAPASESDEGMDASLHHKVSDSHHLEDTVDSGRRAEKIGLLIKRIDPMGIARLTMDIPEVFEPEERQHMRNHMLKQGLLNK</sequence>
<evidence type="ECO:0000313" key="1">
    <source>
        <dbReference type="EMBL" id="QQO90390.1"/>
    </source>
</evidence>
<keyword evidence="2" id="KW-1185">Reference proteome</keyword>
<accession>A0A7T8IVR4</accession>
<protein>
    <submittedName>
        <fullName evidence="1">Putative RpoD subfamily RNA polymerase, sigma70 subunit</fullName>
    </submittedName>
</protein>
<evidence type="ECO:0000313" key="2">
    <source>
        <dbReference type="Proteomes" id="UP000596123"/>
    </source>
</evidence>
<proteinExistence type="predicted"/>